<dbReference type="Pfam" id="PF01370">
    <property type="entry name" value="Epimerase"/>
    <property type="match status" value="1"/>
</dbReference>
<comment type="similarity">
    <text evidence="2">Belongs to the NAD(P)-dependent epimerase/dehydratase family. Dihydroflavonol-4-reductase subfamily.</text>
</comment>
<organism evidence="4 5">
    <name type="scientific">Umbelopsis vinacea</name>
    <dbReference type="NCBI Taxonomy" id="44442"/>
    <lineage>
        <taxon>Eukaryota</taxon>
        <taxon>Fungi</taxon>
        <taxon>Fungi incertae sedis</taxon>
        <taxon>Mucoromycota</taxon>
        <taxon>Mucoromycotina</taxon>
        <taxon>Umbelopsidomycetes</taxon>
        <taxon>Umbelopsidales</taxon>
        <taxon>Umbelopsidaceae</taxon>
        <taxon>Umbelopsis</taxon>
    </lineage>
</organism>
<gene>
    <name evidence="4" type="ORF">INT44_002350</name>
</gene>
<dbReference type="EMBL" id="JAEPRA010000005">
    <property type="protein sequence ID" value="KAG2185557.1"/>
    <property type="molecule type" value="Genomic_DNA"/>
</dbReference>
<dbReference type="OrthoDB" id="2735536at2759"/>
<dbReference type="GO" id="GO:0016616">
    <property type="term" value="F:oxidoreductase activity, acting on the CH-OH group of donors, NAD or NADP as acceptor"/>
    <property type="evidence" value="ECO:0007669"/>
    <property type="project" value="TreeGrafter"/>
</dbReference>
<dbReference type="InterPro" id="IPR001509">
    <property type="entry name" value="Epimerase_deHydtase"/>
</dbReference>
<protein>
    <recommendedName>
        <fullName evidence="3">NAD-dependent epimerase/dehydratase domain-containing protein</fullName>
    </recommendedName>
</protein>
<evidence type="ECO:0000259" key="3">
    <source>
        <dbReference type="Pfam" id="PF01370"/>
    </source>
</evidence>
<dbReference type="AlphaFoldDB" id="A0A8H7UKY2"/>
<keyword evidence="5" id="KW-1185">Reference proteome</keyword>
<dbReference type="SUPFAM" id="SSF51735">
    <property type="entry name" value="NAD(P)-binding Rossmann-fold domains"/>
    <property type="match status" value="1"/>
</dbReference>
<feature type="domain" description="NAD-dependent epimerase/dehydratase" evidence="3">
    <location>
        <begin position="15"/>
        <end position="232"/>
    </location>
</feature>
<accession>A0A8H7UKY2</accession>
<dbReference type="InterPro" id="IPR036291">
    <property type="entry name" value="NAD(P)-bd_dom_sf"/>
</dbReference>
<dbReference type="Gene3D" id="3.40.50.720">
    <property type="entry name" value="NAD(P)-binding Rossmann-like Domain"/>
    <property type="match status" value="1"/>
</dbReference>
<keyword evidence="1" id="KW-0560">Oxidoreductase</keyword>
<comment type="caution">
    <text evidence="4">The sequence shown here is derived from an EMBL/GenBank/DDBJ whole genome shotgun (WGS) entry which is preliminary data.</text>
</comment>
<name>A0A8H7UKY2_9FUNG</name>
<dbReference type="InterPro" id="IPR050425">
    <property type="entry name" value="NAD(P)_dehydrat-like"/>
</dbReference>
<dbReference type="PANTHER" id="PTHR10366:SF564">
    <property type="entry name" value="STEROL-4-ALPHA-CARBOXYLATE 3-DEHYDROGENASE, DECARBOXYLATING"/>
    <property type="match status" value="1"/>
</dbReference>
<dbReference type="PANTHER" id="PTHR10366">
    <property type="entry name" value="NAD DEPENDENT EPIMERASE/DEHYDRATASE"/>
    <property type="match status" value="1"/>
</dbReference>
<sequence>MSSNTIEKGSHVLVTGAGYRVTGIARNQAKAEAVKTALVEYGSDKFKVVITGDLEKEEAFDEAVKDVDAIAHMASPLTFTSEDPIRDVIHPAVNGTVSLLHSAQKYGKNVKHIVVTSIIDAVGSRDIDHPYTCTEKDWHDGAYESKTQAERALWKFQQDESPKFTINTILPSLVIGRVIPTPKSGANMSGTPGMIAAYYAGKVDLKTEFDLRHVDVKDVALAHVRAIERGFETNGKRFILSAGTYDPQQIVDILRKHYPERKDIIPEGTPGKYKHHDKTFVGSKATKILNIQYKNLETSMIELSDSVKHAYDLYSRVC</sequence>
<evidence type="ECO:0000256" key="1">
    <source>
        <dbReference type="ARBA" id="ARBA00023002"/>
    </source>
</evidence>
<evidence type="ECO:0000313" key="5">
    <source>
        <dbReference type="Proteomes" id="UP000612746"/>
    </source>
</evidence>
<evidence type="ECO:0000313" key="4">
    <source>
        <dbReference type="EMBL" id="KAG2185557.1"/>
    </source>
</evidence>
<reference evidence="4" key="1">
    <citation type="submission" date="2020-12" db="EMBL/GenBank/DDBJ databases">
        <title>Metabolic potential, ecology and presence of endohyphal bacteria is reflected in genomic diversity of Mucoromycotina.</title>
        <authorList>
            <person name="Muszewska A."/>
            <person name="Okrasinska A."/>
            <person name="Steczkiewicz K."/>
            <person name="Drgas O."/>
            <person name="Orlowska M."/>
            <person name="Perlinska-Lenart U."/>
            <person name="Aleksandrzak-Piekarczyk T."/>
            <person name="Szatraj K."/>
            <person name="Zielenkiewicz U."/>
            <person name="Pilsyk S."/>
            <person name="Malc E."/>
            <person name="Mieczkowski P."/>
            <person name="Kruszewska J.S."/>
            <person name="Biernat P."/>
            <person name="Pawlowska J."/>
        </authorList>
    </citation>
    <scope>NUCLEOTIDE SEQUENCE</scope>
    <source>
        <strain evidence="4">WA0000051536</strain>
    </source>
</reference>
<proteinExistence type="inferred from homology"/>
<dbReference type="Proteomes" id="UP000612746">
    <property type="component" value="Unassembled WGS sequence"/>
</dbReference>
<evidence type="ECO:0000256" key="2">
    <source>
        <dbReference type="ARBA" id="ARBA00023445"/>
    </source>
</evidence>